<feature type="compositionally biased region" description="Basic and acidic residues" evidence="1">
    <location>
        <begin position="152"/>
        <end position="179"/>
    </location>
</feature>
<organism evidence="4 5">
    <name type="scientific">Trueperella pyogenes</name>
    <dbReference type="NCBI Taxonomy" id="1661"/>
    <lineage>
        <taxon>Bacteria</taxon>
        <taxon>Bacillati</taxon>
        <taxon>Actinomycetota</taxon>
        <taxon>Actinomycetes</taxon>
        <taxon>Actinomycetales</taxon>
        <taxon>Actinomycetaceae</taxon>
        <taxon>Trueperella</taxon>
    </lineage>
</organism>
<proteinExistence type="predicted"/>
<keyword evidence="2" id="KW-0812">Transmembrane</keyword>
<keyword evidence="5" id="KW-1185">Reference proteome</keyword>
<feature type="transmembrane region" description="Helical" evidence="2">
    <location>
        <begin position="296"/>
        <end position="318"/>
    </location>
</feature>
<evidence type="ECO:0000313" key="5">
    <source>
        <dbReference type="Proteomes" id="UP001555100"/>
    </source>
</evidence>
<gene>
    <name evidence="4" type="ORF">V3M73_09815</name>
</gene>
<reference evidence="4 5" key="1">
    <citation type="submission" date="2024-01" db="EMBL/GenBank/DDBJ databases">
        <title>Genomic analysis and antimicrobial resistance profiles of Trueperella pyogenes isolated from domestic and wild animals.</title>
        <authorList>
            <person name="Magossi G."/>
            <person name="Gzyl K.E."/>
            <person name="Holman D.B."/>
            <person name="Amat S."/>
        </authorList>
    </citation>
    <scope>NUCLEOTIDE SEQUENCE [LARGE SCALE GENOMIC DNA]</scope>
    <source>
        <strain evidence="4 5">1494</strain>
    </source>
</reference>
<dbReference type="Proteomes" id="UP001555100">
    <property type="component" value="Unassembled WGS sequence"/>
</dbReference>
<evidence type="ECO:0000313" key="4">
    <source>
        <dbReference type="EMBL" id="MEW6955310.1"/>
    </source>
</evidence>
<keyword evidence="2" id="KW-1133">Transmembrane helix</keyword>
<comment type="caution">
    <text evidence="4">The sequence shown here is derived from an EMBL/GenBank/DDBJ whole genome shotgun (WGS) entry which is preliminary data.</text>
</comment>
<evidence type="ECO:0000256" key="2">
    <source>
        <dbReference type="SAM" id="Phobius"/>
    </source>
</evidence>
<feature type="chain" id="PRO_5045335842" description="Gram-positive cocci surface proteins LPxTG domain-containing protein" evidence="3">
    <location>
        <begin position="29"/>
        <end position="323"/>
    </location>
</feature>
<keyword evidence="2" id="KW-0472">Membrane</keyword>
<dbReference type="EMBL" id="JBAGNM010000016">
    <property type="protein sequence ID" value="MEW6955310.1"/>
    <property type="molecule type" value="Genomic_DNA"/>
</dbReference>
<feature type="compositionally biased region" description="Low complexity" evidence="1">
    <location>
        <begin position="268"/>
        <end position="281"/>
    </location>
</feature>
<evidence type="ECO:0000256" key="3">
    <source>
        <dbReference type="SAM" id="SignalP"/>
    </source>
</evidence>
<feature type="region of interest" description="Disordered" evidence="1">
    <location>
        <begin position="82"/>
        <end position="108"/>
    </location>
</feature>
<protein>
    <recommendedName>
        <fullName evidence="6">Gram-positive cocci surface proteins LPxTG domain-containing protein</fullName>
    </recommendedName>
</protein>
<evidence type="ECO:0008006" key="6">
    <source>
        <dbReference type="Google" id="ProtNLM"/>
    </source>
</evidence>
<sequence>MKLPGSIALKAALAITLSGFMGASPAFAAEMPSASAASVTAQPSVRAANKAYEDALQKANMLKARLDIAQEEVNSMKKLLETTRREQEEHDRVIQKQFENRDGNHDNEKTVRLAERFKEQQKQLESRTKDLEKARKAYNDAIEDVKKAEETLRRLIGKDDPKPKPDLDEPGKPDKKPEAPKPAPAPSQPETPSKPETPKPGNPDHKPSDKPAVPQKPADKPGVVKPLLSRIITGPSVEMEDKTAAEAPSATIPSAKAPAAKADVLNPAGKNSKSAKKMAASKQKALAYTGASTDGAVAVSVLTILTGAAAFLASRLVVRRRDS</sequence>
<dbReference type="RefSeq" id="WP_367193306.1">
    <property type="nucleotide sequence ID" value="NZ_JBAGMG010000001.1"/>
</dbReference>
<accession>A0ABV3NDL6</accession>
<evidence type="ECO:0000256" key="1">
    <source>
        <dbReference type="SAM" id="MobiDB-lite"/>
    </source>
</evidence>
<feature type="region of interest" description="Disordered" evidence="1">
    <location>
        <begin position="152"/>
        <end position="281"/>
    </location>
</feature>
<feature type="compositionally biased region" description="Pro residues" evidence="1">
    <location>
        <begin position="180"/>
        <end position="189"/>
    </location>
</feature>
<feature type="signal peptide" evidence="3">
    <location>
        <begin position="1"/>
        <end position="28"/>
    </location>
</feature>
<name>A0ABV3NDL6_9ACTO</name>
<keyword evidence="3" id="KW-0732">Signal</keyword>